<accession>A0A1X2J0U2</accession>
<dbReference type="Pfam" id="PF06105">
    <property type="entry name" value="Aph-1"/>
    <property type="match status" value="1"/>
</dbReference>
<dbReference type="GO" id="GO:0016485">
    <property type="term" value="P:protein processing"/>
    <property type="evidence" value="ECO:0007669"/>
    <property type="project" value="InterPro"/>
</dbReference>
<evidence type="ECO:0000313" key="9">
    <source>
        <dbReference type="Proteomes" id="UP000193560"/>
    </source>
</evidence>
<dbReference type="EMBL" id="MCGE01000001">
    <property type="protein sequence ID" value="ORZ25446.1"/>
    <property type="molecule type" value="Genomic_DNA"/>
</dbReference>
<evidence type="ECO:0000256" key="6">
    <source>
        <dbReference type="ARBA" id="ARBA00023136"/>
    </source>
</evidence>
<keyword evidence="4" id="KW-0914">Notch signaling pathway</keyword>
<dbReference type="InterPro" id="IPR009294">
    <property type="entry name" value="Aph-1"/>
</dbReference>
<evidence type="ECO:0000256" key="2">
    <source>
        <dbReference type="ARBA" id="ARBA00005577"/>
    </source>
</evidence>
<name>A0A1X2J0U2_9FUNG</name>
<keyword evidence="6 7" id="KW-0472">Membrane</keyword>
<evidence type="ECO:0000256" key="7">
    <source>
        <dbReference type="SAM" id="Phobius"/>
    </source>
</evidence>
<feature type="transmembrane region" description="Helical" evidence="7">
    <location>
        <begin position="6"/>
        <end position="25"/>
    </location>
</feature>
<feature type="transmembrane region" description="Helical" evidence="7">
    <location>
        <begin position="181"/>
        <end position="201"/>
    </location>
</feature>
<keyword evidence="3 7" id="KW-0812">Transmembrane</keyword>
<dbReference type="PANTHER" id="PTHR12889">
    <property type="entry name" value="GAMMA-SECRETASE SUBUNIT APH-1"/>
    <property type="match status" value="1"/>
</dbReference>
<comment type="caution">
    <text evidence="8">The sequence shown here is derived from an EMBL/GenBank/DDBJ whole genome shotgun (WGS) entry which is preliminary data.</text>
</comment>
<dbReference type="STRING" id="90262.A0A1X2J0U2"/>
<feature type="transmembrane region" description="Helical" evidence="7">
    <location>
        <begin position="106"/>
        <end position="126"/>
    </location>
</feature>
<dbReference type="GO" id="GO:0016020">
    <property type="term" value="C:membrane"/>
    <property type="evidence" value="ECO:0007669"/>
    <property type="project" value="UniProtKB-SubCell"/>
</dbReference>
<dbReference type="AlphaFoldDB" id="A0A1X2J0U2"/>
<keyword evidence="9" id="KW-1185">Reference proteome</keyword>
<proteinExistence type="inferred from homology"/>
<evidence type="ECO:0000256" key="5">
    <source>
        <dbReference type="ARBA" id="ARBA00022989"/>
    </source>
</evidence>
<gene>
    <name evidence="8" type="ORF">BCR42DRAFT_400188</name>
</gene>
<protein>
    <submittedName>
        <fullName evidence="8">Gamma-secretase subunit Aph-1</fullName>
    </submittedName>
</protein>
<organism evidence="8 9">
    <name type="scientific">Absidia repens</name>
    <dbReference type="NCBI Taxonomy" id="90262"/>
    <lineage>
        <taxon>Eukaryota</taxon>
        <taxon>Fungi</taxon>
        <taxon>Fungi incertae sedis</taxon>
        <taxon>Mucoromycota</taxon>
        <taxon>Mucoromycotina</taxon>
        <taxon>Mucoromycetes</taxon>
        <taxon>Mucorales</taxon>
        <taxon>Cunninghamellaceae</taxon>
        <taxon>Absidia</taxon>
    </lineage>
</organism>
<comment type="similarity">
    <text evidence="2">Belongs to the APH-1 family.</text>
</comment>
<feature type="transmembrane region" description="Helical" evidence="7">
    <location>
        <begin position="146"/>
        <end position="169"/>
    </location>
</feature>
<dbReference type="OrthoDB" id="6507463at2759"/>
<reference evidence="8 9" key="1">
    <citation type="submission" date="2016-07" db="EMBL/GenBank/DDBJ databases">
        <title>Pervasive Adenine N6-methylation of Active Genes in Fungi.</title>
        <authorList>
            <consortium name="DOE Joint Genome Institute"/>
            <person name="Mondo S.J."/>
            <person name="Dannebaum R.O."/>
            <person name="Kuo R.C."/>
            <person name="Labutti K."/>
            <person name="Haridas S."/>
            <person name="Kuo A."/>
            <person name="Salamov A."/>
            <person name="Ahrendt S.R."/>
            <person name="Lipzen A."/>
            <person name="Sullivan W."/>
            <person name="Andreopoulos W.B."/>
            <person name="Clum A."/>
            <person name="Lindquist E."/>
            <person name="Daum C."/>
            <person name="Ramamoorthy G.K."/>
            <person name="Gryganskyi A."/>
            <person name="Culley D."/>
            <person name="Magnuson J.K."/>
            <person name="James T.Y."/>
            <person name="O'Malley M.A."/>
            <person name="Stajich J.E."/>
            <person name="Spatafora J.W."/>
            <person name="Visel A."/>
            <person name="Grigoriev I.V."/>
        </authorList>
    </citation>
    <scope>NUCLEOTIDE SEQUENCE [LARGE SCALE GENOMIC DNA]</scope>
    <source>
        <strain evidence="8 9">NRRL 1336</strain>
    </source>
</reference>
<keyword evidence="5 7" id="KW-1133">Transmembrane helix</keyword>
<sequence>MSLYTFFGCLLVAYGPILSIFFLYIALSAQHVLLTVASAFFCLIALLLSSVIWFLAKTVQSTHAISIIYSVGIQELLRWCYFLLIQRAEAGLNMVAKYPRSPYNKLEFGFVAGYGYALTTSLVSYISSLVESIGPGVIMCPSCPSASVFLISAVTTSLFSLLHITWMTIAFEGYSSRTWTGWAKVAWVVISHYGASYATLLNTSKTIAYGCVYAIVVELSILFISCALIGHSLNLKPRTTARRESTRT</sequence>
<dbReference type="Proteomes" id="UP000193560">
    <property type="component" value="Unassembled WGS sequence"/>
</dbReference>
<feature type="transmembrane region" description="Helical" evidence="7">
    <location>
        <begin position="32"/>
        <end position="55"/>
    </location>
</feature>
<feature type="transmembrane region" description="Helical" evidence="7">
    <location>
        <begin position="207"/>
        <end position="233"/>
    </location>
</feature>
<comment type="subcellular location">
    <subcellularLocation>
        <location evidence="1">Membrane</location>
        <topology evidence="1">Multi-pass membrane protein</topology>
    </subcellularLocation>
</comment>
<evidence type="ECO:0000256" key="4">
    <source>
        <dbReference type="ARBA" id="ARBA00022976"/>
    </source>
</evidence>
<evidence type="ECO:0000313" key="8">
    <source>
        <dbReference type="EMBL" id="ORZ25446.1"/>
    </source>
</evidence>
<evidence type="ECO:0000256" key="3">
    <source>
        <dbReference type="ARBA" id="ARBA00022692"/>
    </source>
</evidence>
<evidence type="ECO:0000256" key="1">
    <source>
        <dbReference type="ARBA" id="ARBA00004141"/>
    </source>
</evidence>